<keyword evidence="2 5" id="KW-0808">Transferase</keyword>
<evidence type="ECO:0000256" key="4">
    <source>
        <dbReference type="ARBA" id="ARBA00022691"/>
    </source>
</evidence>
<proteinExistence type="inferred from homology"/>
<dbReference type="NCBIfam" id="TIGR01983">
    <property type="entry name" value="UbiG"/>
    <property type="match status" value="1"/>
</dbReference>
<evidence type="ECO:0000256" key="2">
    <source>
        <dbReference type="ARBA" id="ARBA00022679"/>
    </source>
</evidence>
<gene>
    <name evidence="8" type="primary">LOC113400884</name>
    <name evidence="5" type="synonym">coq3</name>
</gene>
<comment type="catalytic activity">
    <reaction evidence="5">
        <text>a 3-demethylubiquinol + S-adenosyl-L-methionine = a ubiquinol + S-adenosyl-L-homocysteine + H(+)</text>
        <dbReference type="Rhea" id="RHEA:44380"/>
        <dbReference type="Rhea" id="RHEA-COMP:9566"/>
        <dbReference type="Rhea" id="RHEA-COMP:10914"/>
        <dbReference type="ChEBI" id="CHEBI:15378"/>
        <dbReference type="ChEBI" id="CHEBI:17976"/>
        <dbReference type="ChEBI" id="CHEBI:57856"/>
        <dbReference type="ChEBI" id="CHEBI:59789"/>
        <dbReference type="ChEBI" id="CHEBI:84422"/>
        <dbReference type="EC" id="2.1.1.64"/>
    </reaction>
</comment>
<dbReference type="RefSeq" id="XP_064072328.1">
    <property type="nucleotide sequence ID" value="XM_064216258.1"/>
</dbReference>
<organism evidence="7 8">
    <name type="scientific">Vanessa tameamea</name>
    <name type="common">Kamehameha butterfly</name>
    <dbReference type="NCBI Taxonomy" id="334116"/>
    <lineage>
        <taxon>Eukaryota</taxon>
        <taxon>Metazoa</taxon>
        <taxon>Ecdysozoa</taxon>
        <taxon>Arthropoda</taxon>
        <taxon>Hexapoda</taxon>
        <taxon>Insecta</taxon>
        <taxon>Pterygota</taxon>
        <taxon>Neoptera</taxon>
        <taxon>Endopterygota</taxon>
        <taxon>Lepidoptera</taxon>
        <taxon>Glossata</taxon>
        <taxon>Ditrysia</taxon>
        <taxon>Papilionoidea</taxon>
        <taxon>Nymphalidae</taxon>
        <taxon>Nymphalinae</taxon>
        <taxon>Vanessa</taxon>
    </lineage>
</organism>
<evidence type="ECO:0000313" key="8">
    <source>
        <dbReference type="RefSeq" id="XP_064072328.1"/>
    </source>
</evidence>
<dbReference type="PANTHER" id="PTHR43464">
    <property type="entry name" value="METHYLTRANSFERASE"/>
    <property type="match status" value="1"/>
</dbReference>
<comment type="function">
    <text evidence="5">O-methyltransferase required for two non-consecutive steps during ubiquinone biosynthesis. Catalyzes the 2 O-methylation of 3,4-dihydroxy-5-(all-trans-polyprenyl)benzoic acid into 4-hydroxy-3-methoxy-5-(all-trans-polyprenyl)benzoic acid. Also catalyzes the last step of ubiquinone biosynthesis by mediating methylation of 3-demethylubiquinone into ubiquinone. Also able to mediate the methylation of 3-demethylubiquinol into ubiquinol.</text>
</comment>
<evidence type="ECO:0000313" key="7">
    <source>
        <dbReference type="Proteomes" id="UP001652626"/>
    </source>
</evidence>
<comment type="cofactor">
    <cofactor evidence="5">
        <name>Mg(2+)</name>
        <dbReference type="ChEBI" id="CHEBI:18420"/>
    </cofactor>
</comment>
<keyword evidence="5" id="KW-0496">Mitochondrion</keyword>
<comment type="pathway">
    <text evidence="5">Cofactor biosynthesis; ubiquinone biosynthesis.</text>
</comment>
<evidence type="ECO:0000256" key="3">
    <source>
        <dbReference type="ARBA" id="ARBA00022688"/>
    </source>
</evidence>
<feature type="domain" description="Methyltransferase type 11" evidence="6">
    <location>
        <begin position="100"/>
        <end position="200"/>
    </location>
</feature>
<dbReference type="InterPro" id="IPR010233">
    <property type="entry name" value="UbiG_MeTrfase"/>
</dbReference>
<dbReference type="InterPro" id="IPR029063">
    <property type="entry name" value="SAM-dependent_MTases_sf"/>
</dbReference>
<dbReference type="GeneID" id="113400884"/>
<dbReference type="Pfam" id="PF08241">
    <property type="entry name" value="Methyltransf_11"/>
    <property type="match status" value="1"/>
</dbReference>
<dbReference type="Gene3D" id="3.40.50.150">
    <property type="entry name" value="Vaccinia Virus protein VP39"/>
    <property type="match status" value="1"/>
</dbReference>
<keyword evidence="5" id="KW-0460">Magnesium</keyword>
<dbReference type="EC" id="2.1.1.-" evidence="5"/>
<feature type="binding site" evidence="5">
    <location>
        <position position="124"/>
    </location>
    <ligand>
        <name>S-adenosyl-L-methionine</name>
        <dbReference type="ChEBI" id="CHEBI:59789"/>
    </ligand>
</feature>
<comment type="catalytic activity">
    <reaction evidence="5">
        <text>a 3-demethylubiquinone + S-adenosyl-L-methionine = a ubiquinone + S-adenosyl-L-homocysteine</text>
        <dbReference type="Rhea" id="RHEA:81215"/>
        <dbReference type="Rhea" id="RHEA-COMP:9565"/>
        <dbReference type="Rhea" id="RHEA-COMP:19654"/>
        <dbReference type="ChEBI" id="CHEBI:16389"/>
        <dbReference type="ChEBI" id="CHEBI:57856"/>
        <dbReference type="ChEBI" id="CHEBI:59789"/>
        <dbReference type="ChEBI" id="CHEBI:231825"/>
    </reaction>
</comment>
<name>A0ABM4AM37_VANTA</name>
<feature type="binding site" evidence="5">
    <location>
        <position position="173"/>
    </location>
    <ligand>
        <name>Mg(2+)</name>
        <dbReference type="ChEBI" id="CHEBI:18420"/>
    </ligand>
</feature>
<accession>A0ABM4AM37</accession>
<keyword evidence="5" id="KW-0999">Mitochondrion inner membrane</keyword>
<feature type="binding site" evidence="5">
    <location>
        <position position="172"/>
    </location>
    <ligand>
        <name>S-adenosyl-L-methionine</name>
        <dbReference type="ChEBI" id="CHEBI:59789"/>
    </ligand>
</feature>
<dbReference type="HAMAP" id="MF_00472">
    <property type="entry name" value="UbiG"/>
    <property type="match status" value="1"/>
</dbReference>
<keyword evidence="5" id="KW-0472">Membrane</keyword>
<keyword evidence="5" id="KW-0479">Metal-binding</keyword>
<evidence type="ECO:0000256" key="1">
    <source>
        <dbReference type="ARBA" id="ARBA00022603"/>
    </source>
</evidence>
<dbReference type="Proteomes" id="UP001652626">
    <property type="component" value="Chromosome 11"/>
</dbReference>
<feature type="binding site" evidence="5">
    <location>
        <position position="73"/>
    </location>
    <ligand>
        <name>S-adenosyl-L-methionine</name>
        <dbReference type="ChEBI" id="CHEBI:59789"/>
    </ligand>
</feature>
<keyword evidence="4 5" id="KW-0949">S-adenosyl-L-methionine</keyword>
<keyword evidence="1 5" id="KW-0489">Methyltransferase</keyword>
<comment type="similarity">
    <text evidence="5">Belongs to the class I-like SAM-binding methyltransferase superfamily. UbiG/COQ3 family.</text>
</comment>
<dbReference type="EC" id="2.1.1.64" evidence="5"/>
<dbReference type="SUPFAM" id="SSF53335">
    <property type="entry name" value="S-adenosyl-L-methionine-dependent methyltransferases"/>
    <property type="match status" value="1"/>
</dbReference>
<feature type="binding site" evidence="5">
    <location>
        <position position="177"/>
    </location>
    <ligand>
        <name>Mg(2+)</name>
        <dbReference type="ChEBI" id="CHEBI:18420"/>
    </ligand>
</feature>
<comment type="subcellular location">
    <subcellularLocation>
        <location evidence="5">Mitochondrion inner membrane</location>
        <topology evidence="5">Peripheral membrane protein</topology>
        <orientation evidence="5">Matrix side</orientation>
    </subcellularLocation>
</comment>
<feature type="binding site" evidence="5">
    <location>
        <position position="103"/>
    </location>
    <ligand>
        <name>S-adenosyl-L-methionine</name>
        <dbReference type="ChEBI" id="CHEBI:59789"/>
    </ligand>
</feature>
<evidence type="ECO:0000256" key="5">
    <source>
        <dbReference type="HAMAP-Rule" id="MF_03190"/>
    </source>
</evidence>
<comment type="catalytic activity">
    <reaction evidence="5">
        <text>a 3,4-dihydroxy-5-(all-trans-polyprenyl)benzoate + S-adenosyl-L-methionine = a 4-hydroxy-3-methoxy-5-(all-trans-polyprenyl)benzoate + S-adenosyl-L-homocysteine + H(+)</text>
        <dbReference type="Rhea" id="RHEA:44452"/>
        <dbReference type="Rhea" id="RHEA-COMP:10930"/>
        <dbReference type="Rhea" id="RHEA-COMP:10931"/>
        <dbReference type="ChEBI" id="CHEBI:15378"/>
        <dbReference type="ChEBI" id="CHEBI:57856"/>
        <dbReference type="ChEBI" id="CHEBI:59789"/>
        <dbReference type="ChEBI" id="CHEBI:64694"/>
        <dbReference type="ChEBI" id="CHEBI:84443"/>
        <dbReference type="EC" id="2.1.1.114"/>
    </reaction>
</comment>
<dbReference type="InterPro" id="IPR013216">
    <property type="entry name" value="Methyltransf_11"/>
</dbReference>
<dbReference type="EC" id="2.1.1.114" evidence="5"/>
<dbReference type="CDD" id="cd02440">
    <property type="entry name" value="AdoMet_MTases"/>
    <property type="match status" value="1"/>
</dbReference>
<evidence type="ECO:0000259" key="6">
    <source>
        <dbReference type="Pfam" id="PF08241"/>
    </source>
</evidence>
<protein>
    <recommendedName>
        <fullName evidence="5">Ubiquinone biosynthesis O-methyltransferase, mitochondrial</fullName>
    </recommendedName>
    <alternativeName>
        <fullName evidence="5">3-demethylubiquinol 3-O-methyltransferase</fullName>
        <ecNumber evidence="5">2.1.1.64</ecNumber>
    </alternativeName>
    <alternativeName>
        <fullName evidence="5">3-demethylubiquinone 3-O-methyltransferase</fullName>
        <ecNumber evidence="5">2.1.1.-</ecNumber>
    </alternativeName>
    <alternativeName>
        <fullName evidence="5">Polyprenyldihydroxybenzoate methyltransferase</fullName>
        <ecNumber evidence="5">2.1.1.114</ecNumber>
    </alternativeName>
</protein>
<feature type="binding site" evidence="5">
    <location>
        <position position="176"/>
    </location>
    <ligand>
        <name>Mg(2+)</name>
        <dbReference type="ChEBI" id="CHEBI:18420"/>
    </ligand>
</feature>
<sequence>MSPLSKTFITMKSISHLNKTIGRGIKIAQISNNVTAAKTTIDTSHVEKHSQQAQGWWDPNGPMKALHSYNLIRIPFIRDGLVSCSLDERTLLPLSNKVILDVGCGGGIVSEGIARLGAKVTGIDASKELVEIAKEHCTIDSRLENNRPSYHCTTVEEHSQHFFDHYDAVVASEVIEHVADKELFIQSCVKALKPGGKIFITTPNRSKLSEFVTICLSEHVFNLVPKGTHEYDKFTTPTEVTFLLERNNCHVQLVHGIMYYPVINKWAWTSSPLLIFALQAVKLAE</sequence>
<comment type="subunit">
    <text evidence="5">Component of a multi-subunit COQ enzyme complex.</text>
</comment>
<reference evidence="8" key="1">
    <citation type="submission" date="2025-08" db="UniProtKB">
        <authorList>
            <consortium name="RefSeq"/>
        </authorList>
    </citation>
    <scope>IDENTIFICATION</scope>
    <source>
        <tissue evidence="8">Whole body</tissue>
    </source>
</reference>
<keyword evidence="3 5" id="KW-0831">Ubiquinone biosynthesis</keyword>
<dbReference type="PANTHER" id="PTHR43464:SF19">
    <property type="entry name" value="UBIQUINONE BIOSYNTHESIS O-METHYLTRANSFERASE, MITOCHONDRIAL"/>
    <property type="match status" value="1"/>
</dbReference>
<keyword evidence="7" id="KW-1185">Reference proteome</keyword>